<feature type="compositionally biased region" description="Polar residues" evidence="1">
    <location>
        <begin position="1"/>
        <end position="12"/>
    </location>
</feature>
<evidence type="ECO:0000256" key="1">
    <source>
        <dbReference type="SAM" id="MobiDB-lite"/>
    </source>
</evidence>
<name>A0A834FLV9_ORYME</name>
<dbReference type="Proteomes" id="UP000646548">
    <property type="component" value="Unassembled WGS sequence"/>
</dbReference>
<dbReference type="AlphaFoldDB" id="A0A834FLV9"/>
<gene>
    <name evidence="2" type="ORF">FQA47_017458</name>
</gene>
<reference evidence="2" key="1">
    <citation type="journal article" name="BMC Genomics">
        <title>Long-read sequencing and de novo genome assembly of marine medaka (Oryzias melastigma).</title>
        <authorList>
            <person name="Liang P."/>
            <person name="Saqib H.S.A."/>
            <person name="Ni X."/>
            <person name="Shen Y."/>
        </authorList>
    </citation>
    <scope>NUCLEOTIDE SEQUENCE</scope>
    <source>
        <strain evidence="2">Bigg-433</strain>
    </source>
</reference>
<comment type="caution">
    <text evidence="2">The sequence shown here is derived from an EMBL/GenBank/DDBJ whole genome shotgun (WGS) entry which is preliminary data.</text>
</comment>
<evidence type="ECO:0000313" key="2">
    <source>
        <dbReference type="EMBL" id="KAF6736715.1"/>
    </source>
</evidence>
<feature type="region of interest" description="Disordered" evidence="1">
    <location>
        <begin position="1"/>
        <end position="29"/>
    </location>
</feature>
<protein>
    <submittedName>
        <fullName evidence="2">Uncharacterized protein</fullName>
    </submittedName>
</protein>
<evidence type="ECO:0000313" key="3">
    <source>
        <dbReference type="Proteomes" id="UP000646548"/>
    </source>
</evidence>
<accession>A0A834FLV9</accession>
<dbReference type="EMBL" id="WKFB01000081">
    <property type="protein sequence ID" value="KAF6736715.1"/>
    <property type="molecule type" value="Genomic_DNA"/>
</dbReference>
<sequence>MSPSAGASQDTPASICRSVHDSPELIRTSTDPMILVPALRAEQQLPTLICGAPRRPLRRFESRSFAPDLRRGGRRGARTHGQTDADANLDGFGSGQTVTEGEIPADKDGRSAAPRRRGDAPPSVRHKASVFAECRCFDVRTVGAGDRAAGPRRRPG</sequence>
<proteinExistence type="predicted"/>
<feature type="region of interest" description="Disordered" evidence="1">
    <location>
        <begin position="60"/>
        <end position="126"/>
    </location>
</feature>
<organism evidence="2 3">
    <name type="scientific">Oryzias melastigma</name>
    <name type="common">Marine medaka</name>
    <dbReference type="NCBI Taxonomy" id="30732"/>
    <lineage>
        <taxon>Eukaryota</taxon>
        <taxon>Metazoa</taxon>
        <taxon>Chordata</taxon>
        <taxon>Craniata</taxon>
        <taxon>Vertebrata</taxon>
        <taxon>Euteleostomi</taxon>
        <taxon>Actinopterygii</taxon>
        <taxon>Neopterygii</taxon>
        <taxon>Teleostei</taxon>
        <taxon>Neoteleostei</taxon>
        <taxon>Acanthomorphata</taxon>
        <taxon>Ovalentaria</taxon>
        <taxon>Atherinomorphae</taxon>
        <taxon>Beloniformes</taxon>
        <taxon>Adrianichthyidae</taxon>
        <taxon>Oryziinae</taxon>
        <taxon>Oryzias</taxon>
    </lineage>
</organism>